<keyword evidence="3 9" id="KW-0812">Transmembrane</keyword>
<evidence type="ECO:0000256" key="6">
    <source>
        <dbReference type="ARBA" id="ARBA00023136"/>
    </source>
</evidence>
<evidence type="ECO:0000256" key="7">
    <source>
        <dbReference type="PIRSR" id="PIRSR602401-1"/>
    </source>
</evidence>
<keyword evidence="4 7" id="KW-0479">Metal-binding</keyword>
<evidence type="ECO:0000256" key="2">
    <source>
        <dbReference type="ARBA" id="ARBA00004167"/>
    </source>
</evidence>
<keyword evidence="10" id="KW-1185">Reference proteome</keyword>
<organism evidence="10 11">
    <name type="scientific">Cucumis melo</name>
    <name type="common">Muskmelon</name>
    <dbReference type="NCBI Taxonomy" id="3656"/>
    <lineage>
        <taxon>Eukaryota</taxon>
        <taxon>Viridiplantae</taxon>
        <taxon>Streptophyta</taxon>
        <taxon>Embryophyta</taxon>
        <taxon>Tracheophyta</taxon>
        <taxon>Spermatophyta</taxon>
        <taxon>Magnoliopsida</taxon>
        <taxon>eudicotyledons</taxon>
        <taxon>Gunneridae</taxon>
        <taxon>Pentapetalae</taxon>
        <taxon>rosids</taxon>
        <taxon>fabids</taxon>
        <taxon>Cucurbitales</taxon>
        <taxon>Cucurbitaceae</taxon>
        <taxon>Benincaseae</taxon>
        <taxon>Cucumis</taxon>
    </lineage>
</organism>
<gene>
    <name evidence="11" type="primary">LOC103486788</name>
</gene>
<protein>
    <submittedName>
        <fullName evidence="11">3,9-dihydroxypterocarpan 6A-monooxygenase</fullName>
    </submittedName>
</protein>
<keyword evidence="7 8" id="KW-0349">Heme</keyword>
<feature type="transmembrane region" description="Helical" evidence="9">
    <location>
        <begin position="31"/>
        <end position="50"/>
    </location>
</feature>
<comment type="cofactor">
    <cofactor evidence="1 7">
        <name>heme</name>
        <dbReference type="ChEBI" id="CHEBI:30413"/>
    </cofactor>
</comment>
<dbReference type="Gene3D" id="1.10.630.10">
    <property type="entry name" value="Cytochrome P450"/>
    <property type="match status" value="1"/>
</dbReference>
<dbReference type="PRINTS" id="PR00385">
    <property type="entry name" value="P450"/>
</dbReference>
<evidence type="ECO:0000256" key="3">
    <source>
        <dbReference type="ARBA" id="ARBA00022692"/>
    </source>
</evidence>
<dbReference type="PANTHER" id="PTHR24298:SF204">
    <property type="entry name" value="CYTOCHROME P450, FAMILY 712, SUBFAMILY A, POLYPEPTIDE 1"/>
    <property type="match status" value="1"/>
</dbReference>
<evidence type="ECO:0000256" key="1">
    <source>
        <dbReference type="ARBA" id="ARBA00001971"/>
    </source>
</evidence>
<dbReference type="InterPro" id="IPR051103">
    <property type="entry name" value="Plant_metabolite_P450s"/>
</dbReference>
<dbReference type="GO" id="GO:0016709">
    <property type="term" value="F:oxidoreductase activity, acting on paired donors, with incorporation or reduction of molecular oxygen, NAD(P)H as one donor, and incorporation of one atom of oxygen"/>
    <property type="evidence" value="ECO:0007669"/>
    <property type="project" value="TreeGrafter"/>
</dbReference>
<reference evidence="11" key="1">
    <citation type="submission" date="2025-08" db="UniProtKB">
        <authorList>
            <consortium name="RefSeq"/>
        </authorList>
    </citation>
    <scope>IDENTIFICATION</scope>
    <source>
        <tissue evidence="11">Stem</tissue>
    </source>
</reference>
<dbReference type="GO" id="GO:0020037">
    <property type="term" value="F:heme binding"/>
    <property type="evidence" value="ECO:0007669"/>
    <property type="project" value="InterPro"/>
</dbReference>
<dbReference type="RefSeq" id="XP_008443083.2">
    <property type="nucleotide sequence ID" value="XM_008444861.3"/>
</dbReference>
<dbReference type="PANTHER" id="PTHR24298">
    <property type="entry name" value="FLAVONOID 3'-MONOOXYGENASE-RELATED"/>
    <property type="match status" value="1"/>
</dbReference>
<keyword evidence="6 9" id="KW-0472">Membrane</keyword>
<dbReference type="SUPFAM" id="SSF48264">
    <property type="entry name" value="Cytochrome P450"/>
    <property type="match status" value="1"/>
</dbReference>
<dbReference type="GO" id="GO:0016020">
    <property type="term" value="C:membrane"/>
    <property type="evidence" value="ECO:0007669"/>
    <property type="project" value="UniProtKB-SubCell"/>
</dbReference>
<comment type="similarity">
    <text evidence="8">Belongs to the cytochrome P450 family.</text>
</comment>
<evidence type="ECO:0000313" key="11">
    <source>
        <dbReference type="RefSeq" id="XP_008443083.2"/>
    </source>
</evidence>
<evidence type="ECO:0000256" key="4">
    <source>
        <dbReference type="ARBA" id="ARBA00022723"/>
    </source>
</evidence>
<keyword evidence="8" id="KW-0560">Oxidoreductase</keyword>
<dbReference type="GO" id="GO:0005506">
    <property type="term" value="F:iron ion binding"/>
    <property type="evidence" value="ECO:0007669"/>
    <property type="project" value="InterPro"/>
</dbReference>
<dbReference type="GeneID" id="103486788"/>
<dbReference type="Pfam" id="PF00067">
    <property type="entry name" value="p450"/>
    <property type="match status" value="1"/>
</dbReference>
<keyword evidence="8" id="KW-0503">Monooxygenase</keyword>
<evidence type="ECO:0000256" key="8">
    <source>
        <dbReference type="RuleBase" id="RU000461"/>
    </source>
</evidence>
<keyword evidence="5 9" id="KW-1133">Transmembrane helix</keyword>
<dbReference type="FunCoup" id="A0A1S3B805">
    <property type="interactions" value="107"/>
</dbReference>
<dbReference type="InterPro" id="IPR036396">
    <property type="entry name" value="Cyt_P450_sf"/>
</dbReference>
<dbReference type="KEGG" id="cmo:103486788"/>
<dbReference type="eggNOG" id="KOG0156">
    <property type="taxonomic scope" value="Eukaryota"/>
</dbReference>
<feature type="binding site" description="axial binding residue" evidence="7">
    <location>
        <position position="479"/>
    </location>
    <ligand>
        <name>heme</name>
        <dbReference type="ChEBI" id="CHEBI:30413"/>
    </ligand>
    <ligandPart>
        <name>Fe</name>
        <dbReference type="ChEBI" id="CHEBI:18248"/>
    </ligandPart>
</feature>
<dbReference type="InterPro" id="IPR017972">
    <property type="entry name" value="Cyt_P450_CS"/>
</dbReference>
<dbReference type="InParanoid" id="A0A1S3B805"/>
<dbReference type="AlphaFoldDB" id="A0A1S3B805"/>
<evidence type="ECO:0000256" key="9">
    <source>
        <dbReference type="SAM" id="Phobius"/>
    </source>
</evidence>
<dbReference type="InterPro" id="IPR001128">
    <property type="entry name" value="Cyt_P450"/>
</dbReference>
<proteinExistence type="inferred from homology"/>
<keyword evidence="7 8" id="KW-0408">Iron</keyword>
<dbReference type="Proteomes" id="UP001652600">
    <property type="component" value="Chromosome 4"/>
</dbReference>
<dbReference type="PROSITE" id="PS00086">
    <property type="entry name" value="CYTOCHROME_P450"/>
    <property type="match status" value="1"/>
</dbReference>
<evidence type="ECO:0000313" key="10">
    <source>
        <dbReference type="Proteomes" id="UP001652600"/>
    </source>
</evidence>
<name>A0A1S3B805_CUCME</name>
<comment type="subcellular location">
    <subcellularLocation>
        <location evidence="2">Membrane</location>
        <topology evidence="2">Single-pass membrane protein</topology>
    </subcellularLocation>
</comment>
<dbReference type="InterPro" id="IPR002401">
    <property type="entry name" value="Cyt_P450_E_grp-I"/>
</dbReference>
<evidence type="ECO:0000256" key="5">
    <source>
        <dbReference type="ARBA" id="ARBA00022989"/>
    </source>
</evidence>
<sequence length="536" mass="60256">MYRNQEKKRLSHNTMKAMTTIFDNITSPSQFWSFWFIIALLLHLLLKKILTKSKPSSPNTTKPPPSPPALPLIGHLHLLTPVIVTSFQTLARRYGPLIEIRLGASKCVIVSTAAVAKEILKTHEHNFLSRPEFGASEYFIYRGSRFVMAQYGPYWRFMKKLTMTRLLSPPQLAVSTAIRSDEIVKLVERIEASSREGKPSDMRLEFTTLTNNIISRMLLSTRCCGGKDEAKEIKELAWRINMLAGKLSLGDILGALKVFDFSGNGKKFVETLKKFDGLVERIMKEHEAAIDSGDEERKKDLLDILLEIYNDPNADMKITRTDIKSFLLDLFMAGTDTTATAMLWAMGELLNCPESLQKLRKEITSVVGNKKPVQESDLPNLPYLRAIVNETLRLHPSAPIIIRECLDDCNINDSLIKAKTRVLINAYAVMRDPESWSEPDKFLPERFLEGSHENIGSHRMEMKGQNFRYIPFGSGKRGCPGSSLALLVFPRAIATMVQRFDWKIGGDNGGNVDLTLGSGFAAEMATPLICYANPIL</sequence>
<accession>A0A1S3B805</accession>
<dbReference type="PRINTS" id="PR00463">
    <property type="entry name" value="EP450I"/>
</dbReference>